<evidence type="ECO:0000256" key="1">
    <source>
        <dbReference type="ARBA" id="ARBA00009191"/>
    </source>
</evidence>
<dbReference type="SUPFAM" id="SSF63829">
    <property type="entry name" value="Calcium-dependent phosphotriesterase"/>
    <property type="match status" value="1"/>
</dbReference>
<keyword evidence="4" id="KW-0812">Transmembrane</keyword>
<dbReference type="AlphaFoldDB" id="A0A5S6QW92"/>
<reference evidence="7" key="1">
    <citation type="submission" date="2019-12" db="UniProtKB">
        <authorList>
            <consortium name="WormBaseParasite"/>
        </authorList>
    </citation>
    <scope>IDENTIFICATION</scope>
</reference>
<keyword evidence="6" id="KW-1185">Reference proteome</keyword>
<dbReference type="STRING" id="70415.A0A5S6QW92"/>
<evidence type="ECO:0000313" key="7">
    <source>
        <dbReference type="WBParaSite" id="TMUE_3000011525.1"/>
    </source>
</evidence>
<dbReference type="Proteomes" id="UP000046395">
    <property type="component" value="Unassembled WGS sequence"/>
</dbReference>
<comment type="similarity">
    <text evidence="1">Belongs to the strictosidine synthase family.</text>
</comment>
<keyword evidence="4" id="KW-1133">Transmembrane helix</keyword>
<organism evidence="6 7">
    <name type="scientific">Trichuris muris</name>
    <name type="common">Mouse whipworm</name>
    <dbReference type="NCBI Taxonomy" id="70415"/>
    <lineage>
        <taxon>Eukaryota</taxon>
        <taxon>Metazoa</taxon>
        <taxon>Ecdysozoa</taxon>
        <taxon>Nematoda</taxon>
        <taxon>Enoplea</taxon>
        <taxon>Dorylaimia</taxon>
        <taxon>Trichinellida</taxon>
        <taxon>Trichuridae</taxon>
        <taxon>Trichuris</taxon>
    </lineage>
</organism>
<evidence type="ECO:0000256" key="2">
    <source>
        <dbReference type="ARBA" id="ARBA00022553"/>
    </source>
</evidence>
<accession>A0A5S6QW92</accession>
<proteinExistence type="inferred from homology"/>
<evidence type="ECO:0000256" key="4">
    <source>
        <dbReference type="SAM" id="Phobius"/>
    </source>
</evidence>
<sequence length="489" mass="55316">MELRQRLVQARNVPEGTQHKVLLKRKSPGQTWFRPARWCFIISLFWLAVASALAIYAMLNSPQDAQAQIFSFGPPVTFDGKQIEQNRQLEQCKIMLQDEIPGPESIVLQDERIYTGTLDGEVVEIIDGKINQIIRLGGKLCDQTMERRKCGRPLGMRSFAERRLLVADAYLGIYDVDFNMNTVKQLVAGGVKVEGKPVRFINDLDIVGDTVFFTHSSSKWDLSDVNYLILEAKPDGRLMAYDLGSGKLTVVLDNLHFPNGVQASKEGDKLFIAETGLARVLRIRLPVRTKPRKEIFLKNLHGLPDNIRLSTDGHLWVACAAVRTKHRFYGISMLDWIGQHPNLRNYMIKFIPRPLLFIVMDMQASRYGLALLVDERGRNVAAMHDPDGKLITEISEVADNGTHLFFGSFRAAGLKNWKSEDSAKNGSYFKLPNHQTIAIRCTGDEDEISCFLYSSKKILVVKTQLLQSARILQSPVLRTSRNHPVKNIR</sequence>
<dbReference type="GO" id="GO:0012505">
    <property type="term" value="C:endomembrane system"/>
    <property type="evidence" value="ECO:0007669"/>
    <property type="project" value="TreeGrafter"/>
</dbReference>
<keyword evidence="2" id="KW-0597">Phosphoprotein</keyword>
<dbReference type="GO" id="GO:0016787">
    <property type="term" value="F:hydrolase activity"/>
    <property type="evidence" value="ECO:0007669"/>
    <property type="project" value="TreeGrafter"/>
</dbReference>
<evidence type="ECO:0000259" key="5">
    <source>
        <dbReference type="Pfam" id="PF03088"/>
    </source>
</evidence>
<name>A0A5S6QW92_TRIMR</name>
<dbReference type="Gene3D" id="2.120.10.30">
    <property type="entry name" value="TolB, C-terminal domain"/>
    <property type="match status" value="1"/>
</dbReference>
<feature type="transmembrane region" description="Helical" evidence="4">
    <location>
        <begin position="38"/>
        <end position="59"/>
    </location>
</feature>
<protein>
    <submittedName>
        <fullName evidence="7">Str_synth domain-containing protein</fullName>
    </submittedName>
</protein>
<evidence type="ECO:0000256" key="3">
    <source>
        <dbReference type="ARBA" id="ARBA00023180"/>
    </source>
</evidence>
<dbReference type="WBParaSite" id="TMUE_3000011525.1">
    <property type="protein sequence ID" value="TMUE_3000011525.1"/>
    <property type="gene ID" value="WBGene00291151"/>
</dbReference>
<feature type="domain" description="Strictosidine synthase conserved region" evidence="5">
    <location>
        <begin position="202"/>
        <end position="282"/>
    </location>
</feature>
<dbReference type="PANTHER" id="PTHR10426:SF88">
    <property type="entry name" value="ADIPOCYTE PLASMA MEMBRANE-ASSOCIATED PROTEIN HEMOMUCIN-RELATED"/>
    <property type="match status" value="1"/>
</dbReference>
<dbReference type="InterPro" id="IPR018119">
    <property type="entry name" value="Strictosidine_synth_cons-reg"/>
</dbReference>
<dbReference type="Pfam" id="PF20067">
    <property type="entry name" value="SSL_N"/>
    <property type="match status" value="1"/>
</dbReference>
<dbReference type="InterPro" id="IPR011042">
    <property type="entry name" value="6-blade_b-propeller_TolB-like"/>
</dbReference>
<keyword evidence="4" id="KW-0472">Membrane</keyword>
<evidence type="ECO:0000313" key="6">
    <source>
        <dbReference type="Proteomes" id="UP000046395"/>
    </source>
</evidence>
<dbReference type="Pfam" id="PF03088">
    <property type="entry name" value="Str_synth"/>
    <property type="match status" value="1"/>
</dbReference>
<dbReference type="PANTHER" id="PTHR10426">
    <property type="entry name" value="STRICTOSIDINE SYNTHASE-RELATED"/>
    <property type="match status" value="1"/>
</dbReference>
<keyword evidence="3" id="KW-0325">Glycoprotein</keyword>